<reference evidence="2" key="1">
    <citation type="submission" date="2024-06" db="EMBL/GenBank/DDBJ databases">
        <authorList>
            <person name="Ryan C."/>
        </authorList>
    </citation>
    <scope>NUCLEOTIDE SEQUENCE [LARGE SCALE GENOMIC DNA]</scope>
</reference>
<dbReference type="EMBL" id="OZ075117">
    <property type="protein sequence ID" value="CAL5082350.1"/>
    <property type="molecule type" value="Genomic_DNA"/>
</dbReference>
<keyword evidence="2" id="KW-1185">Reference proteome</keyword>
<gene>
    <name evidence="1" type="ORF">URODEC1_LOCUS109247</name>
</gene>
<sequence>MAGIVGSAVATEAVSRISSILSGDKLSHESVEDKAERLEMAVLKIRSVVAVSEDHHISHPPLLLWKAKLKRVAEEGDDLLHTLHKKRALESNDDAPAAAAKGNSISQQLIQAARRFVPFRRREEAGELDGNTVRRFERLADGADSFFRLVESGGRPRNPIFLPSLARPLLAGDSMEFSVRGIGGGGDDLIVLWPWLDNPGVGNGNGGLVACLAVSHEDELVWEKSLKMSVVFRLSEASDILGIAMGCLELLPPQFGAAGGAIRRLLTETIGRRGGDGSNNLSERSRWCRRHIESHSRHDREPSVGDNDIVDKQKRGTGNFLPDHVLQLTASCYVSPSTSCRSSCPMKDGLPLELLYHVSPHFLPEKLSNSNQLELVEQDDVVKLLPRVTRYHGKGQGVTCERQIWCPKSSMFCTVGPVISKPLTVAQACQMETYGAPSRRRGVRRTNKCSRNSNHL</sequence>
<organism evidence="1 2">
    <name type="scientific">Urochloa decumbens</name>
    <dbReference type="NCBI Taxonomy" id="240449"/>
    <lineage>
        <taxon>Eukaryota</taxon>
        <taxon>Viridiplantae</taxon>
        <taxon>Streptophyta</taxon>
        <taxon>Embryophyta</taxon>
        <taxon>Tracheophyta</taxon>
        <taxon>Spermatophyta</taxon>
        <taxon>Magnoliopsida</taxon>
        <taxon>Liliopsida</taxon>
        <taxon>Poales</taxon>
        <taxon>Poaceae</taxon>
        <taxon>PACMAD clade</taxon>
        <taxon>Panicoideae</taxon>
        <taxon>Panicodae</taxon>
        <taxon>Paniceae</taxon>
        <taxon>Melinidinae</taxon>
        <taxon>Urochloa</taxon>
    </lineage>
</organism>
<dbReference type="Pfam" id="PF08224">
    <property type="entry name" value="DUF1719"/>
    <property type="match status" value="1"/>
</dbReference>
<dbReference type="InterPro" id="IPR013181">
    <property type="entry name" value="DUF1719"/>
</dbReference>
<name>A0ABC9FVF0_9POAL</name>
<protein>
    <recommendedName>
        <fullName evidence="3">Rx N-terminal domain-containing protein</fullName>
    </recommendedName>
</protein>
<dbReference type="AlphaFoldDB" id="A0ABC9FVF0"/>
<evidence type="ECO:0000313" key="2">
    <source>
        <dbReference type="Proteomes" id="UP001497457"/>
    </source>
</evidence>
<dbReference type="PANTHER" id="PTHR33377">
    <property type="entry name" value="OS10G0134700 PROTEIN-RELATED"/>
    <property type="match status" value="1"/>
</dbReference>
<dbReference type="Proteomes" id="UP001497457">
    <property type="component" value="Chromosome 7b"/>
</dbReference>
<evidence type="ECO:0008006" key="3">
    <source>
        <dbReference type="Google" id="ProtNLM"/>
    </source>
</evidence>
<dbReference type="SMART" id="SM01157">
    <property type="entry name" value="DUF1719"/>
    <property type="match status" value="1"/>
</dbReference>
<accession>A0ABC9FVF0</accession>
<evidence type="ECO:0000313" key="1">
    <source>
        <dbReference type="EMBL" id="CAL5082350.1"/>
    </source>
</evidence>
<reference evidence="1 2" key="2">
    <citation type="submission" date="2024-10" db="EMBL/GenBank/DDBJ databases">
        <authorList>
            <person name="Ryan C."/>
        </authorList>
    </citation>
    <scope>NUCLEOTIDE SEQUENCE [LARGE SCALE GENOMIC DNA]</scope>
</reference>
<proteinExistence type="predicted"/>
<dbReference type="PANTHER" id="PTHR33377:SF52">
    <property type="entry name" value="RX N-TERMINAL DOMAIN-CONTAINING PROTEIN"/>
    <property type="match status" value="1"/>
</dbReference>